<keyword evidence="2 11" id="KW-0812">Transmembrane</keyword>
<keyword evidence="3 12" id="KW-0732">Signal</keyword>
<dbReference type="GO" id="GO:0008046">
    <property type="term" value="F:axon guidance receptor activity"/>
    <property type="evidence" value="ECO:0007669"/>
    <property type="project" value="TreeGrafter"/>
</dbReference>
<dbReference type="Pfam" id="PF00041">
    <property type="entry name" value="fn3"/>
    <property type="match status" value="2"/>
</dbReference>
<dbReference type="PROSITE" id="PS50853">
    <property type="entry name" value="FN3"/>
    <property type="match status" value="2"/>
</dbReference>
<evidence type="ECO:0000256" key="8">
    <source>
        <dbReference type="ARBA" id="ARBA00023157"/>
    </source>
</evidence>
<dbReference type="InterPro" id="IPR009138">
    <property type="entry name" value="Neural_cell_adh"/>
</dbReference>
<dbReference type="KEGG" id="fas:105268777"/>
<feature type="domain" description="Ig-like" evidence="13">
    <location>
        <begin position="227"/>
        <end position="315"/>
    </location>
</feature>
<keyword evidence="9" id="KW-0325">Glycoprotein</keyword>
<evidence type="ECO:0000256" key="9">
    <source>
        <dbReference type="ARBA" id="ARBA00023180"/>
    </source>
</evidence>
<name>A0A9R1U4L5_9HYME</name>
<evidence type="ECO:0000313" key="15">
    <source>
        <dbReference type="Proteomes" id="UP000694866"/>
    </source>
</evidence>
<keyword evidence="4" id="KW-0677">Repeat</keyword>
<feature type="chain" id="PRO_5040170904" evidence="12">
    <location>
        <begin position="25"/>
        <end position="884"/>
    </location>
</feature>
<keyword evidence="6 11" id="KW-1133">Transmembrane helix</keyword>
<organism evidence="15 16">
    <name type="scientific">Fopius arisanus</name>
    <dbReference type="NCBI Taxonomy" id="64838"/>
    <lineage>
        <taxon>Eukaryota</taxon>
        <taxon>Metazoa</taxon>
        <taxon>Ecdysozoa</taxon>
        <taxon>Arthropoda</taxon>
        <taxon>Hexapoda</taxon>
        <taxon>Insecta</taxon>
        <taxon>Pterygota</taxon>
        <taxon>Neoptera</taxon>
        <taxon>Endopterygota</taxon>
        <taxon>Hymenoptera</taxon>
        <taxon>Apocrita</taxon>
        <taxon>Ichneumonoidea</taxon>
        <taxon>Braconidae</taxon>
        <taxon>Opiinae</taxon>
        <taxon>Fopius</taxon>
    </lineage>
</organism>
<dbReference type="GO" id="GO:0005886">
    <property type="term" value="C:plasma membrane"/>
    <property type="evidence" value="ECO:0007669"/>
    <property type="project" value="UniProtKB-ARBA"/>
</dbReference>
<evidence type="ECO:0000256" key="2">
    <source>
        <dbReference type="ARBA" id="ARBA00022692"/>
    </source>
</evidence>
<dbReference type="RefSeq" id="XP_011306901.1">
    <property type="nucleotide sequence ID" value="XM_011308599.1"/>
</dbReference>
<dbReference type="CDD" id="cd00063">
    <property type="entry name" value="FN3"/>
    <property type="match status" value="2"/>
</dbReference>
<dbReference type="Pfam" id="PF00047">
    <property type="entry name" value="ig"/>
    <property type="match status" value="1"/>
</dbReference>
<dbReference type="PRINTS" id="PR01838">
    <property type="entry name" value="NCAMFAMILY"/>
</dbReference>
<evidence type="ECO:0000256" key="4">
    <source>
        <dbReference type="ARBA" id="ARBA00022737"/>
    </source>
</evidence>
<keyword evidence="5" id="KW-0130">Cell adhesion</keyword>
<dbReference type="Gene3D" id="2.60.40.10">
    <property type="entry name" value="Immunoglobulins"/>
    <property type="match status" value="7"/>
</dbReference>
<comment type="subcellular location">
    <subcellularLocation>
        <location evidence="1">Membrane</location>
        <topology evidence="1">Single-pass membrane protein</topology>
    </subcellularLocation>
</comment>
<keyword evidence="8" id="KW-1015">Disulfide bond</keyword>
<evidence type="ECO:0000256" key="3">
    <source>
        <dbReference type="ARBA" id="ARBA00022729"/>
    </source>
</evidence>
<reference evidence="16" key="1">
    <citation type="submission" date="2025-08" db="UniProtKB">
        <authorList>
            <consortium name="RefSeq"/>
        </authorList>
    </citation>
    <scope>IDENTIFICATION</scope>
    <source>
        <strain evidence="16">USDA-PBARC FA_bdor</strain>
        <tissue evidence="16">Whole organism</tissue>
    </source>
</reference>
<dbReference type="InterPro" id="IPR013783">
    <property type="entry name" value="Ig-like_fold"/>
</dbReference>
<dbReference type="SMART" id="SM00409">
    <property type="entry name" value="IG"/>
    <property type="match status" value="5"/>
</dbReference>
<dbReference type="GO" id="GO:0043025">
    <property type="term" value="C:neuronal cell body"/>
    <property type="evidence" value="ECO:0007669"/>
    <property type="project" value="TreeGrafter"/>
</dbReference>
<evidence type="ECO:0000259" key="14">
    <source>
        <dbReference type="PROSITE" id="PS50853"/>
    </source>
</evidence>
<feature type="signal peptide" evidence="12">
    <location>
        <begin position="1"/>
        <end position="24"/>
    </location>
</feature>
<feature type="transmembrane region" description="Helical" evidence="11">
    <location>
        <begin position="745"/>
        <end position="778"/>
    </location>
</feature>
<evidence type="ECO:0000259" key="13">
    <source>
        <dbReference type="PROSITE" id="PS50835"/>
    </source>
</evidence>
<dbReference type="SMART" id="SM00408">
    <property type="entry name" value="IGc2"/>
    <property type="match status" value="5"/>
</dbReference>
<dbReference type="CDD" id="cd00096">
    <property type="entry name" value="Ig"/>
    <property type="match status" value="3"/>
</dbReference>
<dbReference type="SUPFAM" id="SSF48726">
    <property type="entry name" value="Immunoglobulin"/>
    <property type="match status" value="5"/>
</dbReference>
<evidence type="ECO:0000313" key="16">
    <source>
        <dbReference type="RefSeq" id="XP_011306901.1"/>
    </source>
</evidence>
<proteinExistence type="predicted"/>
<evidence type="ECO:0000256" key="7">
    <source>
        <dbReference type="ARBA" id="ARBA00023136"/>
    </source>
</evidence>
<keyword evidence="15" id="KW-1185">Reference proteome</keyword>
<dbReference type="InterPro" id="IPR013151">
    <property type="entry name" value="Immunoglobulin_dom"/>
</dbReference>
<dbReference type="SMART" id="SM00060">
    <property type="entry name" value="FN3"/>
    <property type="match status" value="2"/>
</dbReference>
<evidence type="ECO:0000256" key="10">
    <source>
        <dbReference type="ARBA" id="ARBA00023319"/>
    </source>
</evidence>
<dbReference type="OrthoDB" id="10056271at2759"/>
<sequence>MASSCGRATAVAILVLLYLAHTSGQFLEILPSGDSQSRPTGSRLMLTCKPTGADPNIVTNLQWLDPFNRAIESRSTFQSKSGSSTPGLYTELHPDASLSLVFNPLREEQAGTYTCSANYANEPFNKSVQVVAIDALKWVDAPQHQYAILNEETKIKCHVTARPAPTVTWLKDDLPIITNDHYIVETHALTISNVQMEDQGVYTCQAAVVITGQFDERKISVEVHEKPKIEERQSQVEIVEGKTETIICKARGIPPPRYSWVKSLTKENLTSVDRFRVDSEEGILTINNVNREDAGEYQCIAVNAAGTANLDIRVDVMSKPKIMEFLNRTMPVGKPVEITCKAFGRPPPDVTFRKHTSLKPFVKGLQPDDDRIQLTTIPDNQRGETVASLSIHSVLRKDDGLYECIATNKVATAYKSGHLTSEFPPSFESMENQTIWSWEQRPVNLTCIAESIPNATIRWMLNDKEIERLDIGKSFRIIGNGPISTLTVVPNDIRFYGNYKCVASNIHGKRERLIELREAGKPGIVLESRMATVTATSISFTLILPPTEPELPLQTVTVQYKEPRQMWQDAKNKTWSINSSYVLENLKAETNYEFRFRVRNQVGESNWGGNLVETTPQRTIPAAPKMKMRKDNGNYDESLYAHQYEVTWIEPSDNGEPIEEYDIRWCEVTRIGDKFEVLDGTCKNEPLKGLRPKHWLRNLKPDAFYRADVRARNIIGFGDPGFVLFKTAPANPSKPEFYNHEISSAAVIGIVVAILIIIILIIDVICCCAHKTGIIFYVCERSRRKPVDEEDAKLGSLYGWRFPLPYCDQKMANVAGVTAIQESGSGKNTIKLVKHTSIEEKEPLKEEKKITPIIDSGLRRETSITFDGKRSVSKTGFVGKDSAV</sequence>
<dbReference type="InterPro" id="IPR003599">
    <property type="entry name" value="Ig_sub"/>
</dbReference>
<dbReference type="CTD" id="31364"/>
<evidence type="ECO:0000256" key="5">
    <source>
        <dbReference type="ARBA" id="ARBA00022889"/>
    </source>
</evidence>
<evidence type="ECO:0000256" key="6">
    <source>
        <dbReference type="ARBA" id="ARBA00022989"/>
    </source>
</evidence>
<keyword evidence="10" id="KW-0393">Immunoglobulin domain</keyword>
<dbReference type="GO" id="GO:0050808">
    <property type="term" value="P:synapse organization"/>
    <property type="evidence" value="ECO:0007669"/>
    <property type="project" value="TreeGrafter"/>
</dbReference>
<feature type="domain" description="Fibronectin type-III" evidence="14">
    <location>
        <begin position="624"/>
        <end position="731"/>
    </location>
</feature>
<dbReference type="Pfam" id="PF13927">
    <property type="entry name" value="Ig_3"/>
    <property type="match status" value="3"/>
</dbReference>
<feature type="domain" description="Ig-like" evidence="13">
    <location>
        <begin position="31"/>
        <end position="131"/>
    </location>
</feature>
<dbReference type="PROSITE" id="PS50835">
    <property type="entry name" value="IG_LIKE"/>
    <property type="match status" value="5"/>
</dbReference>
<dbReference type="FunFam" id="2.60.40.10:FF:000032">
    <property type="entry name" value="palladin isoform X1"/>
    <property type="match status" value="1"/>
</dbReference>
<dbReference type="InterPro" id="IPR036116">
    <property type="entry name" value="FN3_sf"/>
</dbReference>
<gene>
    <name evidence="16" type="primary">Fas2</name>
</gene>
<feature type="domain" description="Fibronectin type-III" evidence="14">
    <location>
        <begin position="521"/>
        <end position="618"/>
    </location>
</feature>
<dbReference type="SUPFAM" id="SSF49265">
    <property type="entry name" value="Fibronectin type III"/>
    <property type="match status" value="1"/>
</dbReference>
<dbReference type="PANTHER" id="PTHR45080">
    <property type="entry name" value="CONTACTIN 5"/>
    <property type="match status" value="1"/>
</dbReference>
<feature type="domain" description="Ig-like" evidence="13">
    <location>
        <begin position="150"/>
        <end position="220"/>
    </location>
</feature>
<feature type="domain" description="Ig-like" evidence="13">
    <location>
        <begin position="425"/>
        <end position="517"/>
    </location>
</feature>
<dbReference type="InterPro" id="IPR003961">
    <property type="entry name" value="FN3_dom"/>
</dbReference>
<dbReference type="GO" id="GO:0007156">
    <property type="term" value="P:homophilic cell adhesion via plasma membrane adhesion molecules"/>
    <property type="evidence" value="ECO:0007669"/>
    <property type="project" value="TreeGrafter"/>
</dbReference>
<keyword evidence="7 11" id="KW-0472">Membrane</keyword>
<dbReference type="InterPro" id="IPR050958">
    <property type="entry name" value="Cell_Adh-Cytoskel_Orgn"/>
</dbReference>
<evidence type="ECO:0000256" key="12">
    <source>
        <dbReference type="SAM" id="SignalP"/>
    </source>
</evidence>
<dbReference type="Pfam" id="PF07679">
    <property type="entry name" value="I-set"/>
    <property type="match status" value="1"/>
</dbReference>
<feature type="domain" description="Ig-like" evidence="13">
    <location>
        <begin position="320"/>
        <end position="420"/>
    </location>
</feature>
<dbReference type="InterPro" id="IPR003598">
    <property type="entry name" value="Ig_sub2"/>
</dbReference>
<dbReference type="Proteomes" id="UP000694866">
    <property type="component" value="Unplaced"/>
</dbReference>
<dbReference type="GeneID" id="105268777"/>
<dbReference type="AlphaFoldDB" id="A0A9R1U4L5"/>
<dbReference type="PANTHER" id="PTHR45080:SF8">
    <property type="entry name" value="IG-LIKE DOMAIN-CONTAINING PROTEIN"/>
    <property type="match status" value="1"/>
</dbReference>
<evidence type="ECO:0000256" key="11">
    <source>
        <dbReference type="SAM" id="Phobius"/>
    </source>
</evidence>
<dbReference type="InterPro" id="IPR013098">
    <property type="entry name" value="Ig_I-set"/>
</dbReference>
<protein>
    <submittedName>
        <fullName evidence="16">Fasciclin-2 isoform X1</fullName>
    </submittedName>
</protein>
<accession>A0A9R1U4L5</accession>
<dbReference type="InterPro" id="IPR007110">
    <property type="entry name" value="Ig-like_dom"/>
</dbReference>
<dbReference type="GO" id="GO:0030424">
    <property type="term" value="C:axon"/>
    <property type="evidence" value="ECO:0007669"/>
    <property type="project" value="TreeGrafter"/>
</dbReference>
<dbReference type="InterPro" id="IPR036179">
    <property type="entry name" value="Ig-like_dom_sf"/>
</dbReference>
<evidence type="ECO:0000256" key="1">
    <source>
        <dbReference type="ARBA" id="ARBA00004167"/>
    </source>
</evidence>